<dbReference type="Pfam" id="PF01565">
    <property type="entry name" value="FAD_binding_4"/>
    <property type="match status" value="1"/>
</dbReference>
<accession>A0A8S4P603</accession>
<dbReference type="AlphaFoldDB" id="A0A8S4P603"/>
<name>A0A8S4P603_OWEFU</name>
<keyword evidence="1" id="KW-0560">Oxidoreductase</keyword>
<keyword evidence="5" id="KW-1185">Reference proteome</keyword>
<dbReference type="OrthoDB" id="610608at2759"/>
<dbReference type="Proteomes" id="UP000749559">
    <property type="component" value="Unassembled WGS sequence"/>
</dbReference>
<dbReference type="InterPro" id="IPR010031">
    <property type="entry name" value="FAD_lactone_oxidase-like"/>
</dbReference>
<comment type="caution">
    <text evidence="4">The sequence shown here is derived from an EMBL/GenBank/DDBJ whole genome shotgun (WGS) entry which is preliminary data.</text>
</comment>
<dbReference type="GO" id="GO:0071949">
    <property type="term" value="F:FAD binding"/>
    <property type="evidence" value="ECO:0007669"/>
    <property type="project" value="InterPro"/>
</dbReference>
<keyword evidence="2" id="KW-0732">Signal</keyword>
<dbReference type="EMBL" id="CAIIXF020000007">
    <property type="protein sequence ID" value="CAH1789687.1"/>
    <property type="molecule type" value="Genomic_DNA"/>
</dbReference>
<dbReference type="InterPro" id="IPR016169">
    <property type="entry name" value="FAD-bd_PCMH_sub2"/>
</dbReference>
<evidence type="ECO:0000256" key="1">
    <source>
        <dbReference type="ARBA" id="ARBA00023002"/>
    </source>
</evidence>
<dbReference type="PANTHER" id="PTHR43762">
    <property type="entry name" value="L-GULONOLACTONE OXIDASE"/>
    <property type="match status" value="1"/>
</dbReference>
<feature type="chain" id="PRO_5035912266" description="FAD-binding PCMH-type domain-containing protein" evidence="2">
    <location>
        <begin position="17"/>
        <end position="529"/>
    </location>
</feature>
<dbReference type="InterPro" id="IPR007173">
    <property type="entry name" value="ALO_C"/>
</dbReference>
<dbReference type="GO" id="GO:0003885">
    <property type="term" value="F:D-arabinono-1,4-lactone oxidase activity"/>
    <property type="evidence" value="ECO:0007669"/>
    <property type="project" value="InterPro"/>
</dbReference>
<dbReference type="Gene3D" id="3.30.465.10">
    <property type="match status" value="1"/>
</dbReference>
<evidence type="ECO:0000313" key="4">
    <source>
        <dbReference type="EMBL" id="CAH1789687.1"/>
    </source>
</evidence>
<dbReference type="PROSITE" id="PS51387">
    <property type="entry name" value="FAD_PCMH"/>
    <property type="match status" value="1"/>
</dbReference>
<organism evidence="4 5">
    <name type="scientific">Owenia fusiformis</name>
    <name type="common">Polychaete worm</name>
    <dbReference type="NCBI Taxonomy" id="6347"/>
    <lineage>
        <taxon>Eukaryota</taxon>
        <taxon>Metazoa</taxon>
        <taxon>Spiralia</taxon>
        <taxon>Lophotrochozoa</taxon>
        <taxon>Annelida</taxon>
        <taxon>Polychaeta</taxon>
        <taxon>Sedentaria</taxon>
        <taxon>Canalipalpata</taxon>
        <taxon>Sabellida</taxon>
        <taxon>Oweniida</taxon>
        <taxon>Oweniidae</taxon>
        <taxon>Owenia</taxon>
    </lineage>
</organism>
<sequence length="529" mass="60198">MLWFCSTLLFIPMVMCGQPTVEELSHLIGYDIELKTIWDTAERQKAEVFWARPTSVEQIQKLVLAAKKFELHVRAVGSKHSWSPIYADNGNIALDLSQLEGKKFTIDKDRMLVSSLASATIEELLKFKTQHGVTIPSVSNVDIPTLQGVTATSAHGSISKEGPTSTFVYGLDLVDSSGRVRHFNDDDDKDVISACKVHVGMCGIIYNTTVKVVQDRVFKFTKADIKVSDLLLNQENRKDFVMNNYGVLLLWKTFSGATEAEIAAKEEDEFKRPPNTWRAANDYTGVWTMNPVEDASITPDKVEFRETIKLKDGTSIQVTSDYRWASESILFPAWVAEVPITLRWNVAWATPESEDFSAGQKTLENYFNVIEANIKRLGVYKDAFGIIRWLSHKEDCTLCHTKMANEFKLMMEIEWTPACRPCNTHFMDESVRDKLWSTQFATGMMSNNSRILPHWGKYYDYIPGMVSLLKENYGSSFDDFIKIRNKAFLDPDNTFMNSHLKDLFHDAIVRNTENTCATQNTAKHEHDEI</sequence>
<protein>
    <recommendedName>
        <fullName evidence="3">FAD-binding PCMH-type domain-containing protein</fullName>
    </recommendedName>
</protein>
<dbReference type="InterPro" id="IPR016166">
    <property type="entry name" value="FAD-bd_PCMH"/>
</dbReference>
<feature type="domain" description="FAD-binding PCMH-type" evidence="3">
    <location>
        <begin position="41"/>
        <end position="215"/>
    </location>
</feature>
<feature type="signal peptide" evidence="2">
    <location>
        <begin position="1"/>
        <end position="16"/>
    </location>
</feature>
<evidence type="ECO:0000256" key="2">
    <source>
        <dbReference type="SAM" id="SignalP"/>
    </source>
</evidence>
<evidence type="ECO:0000313" key="5">
    <source>
        <dbReference type="Proteomes" id="UP000749559"/>
    </source>
</evidence>
<dbReference type="Pfam" id="PF04030">
    <property type="entry name" value="ALO"/>
    <property type="match status" value="1"/>
</dbReference>
<reference evidence="4" key="1">
    <citation type="submission" date="2022-03" db="EMBL/GenBank/DDBJ databases">
        <authorList>
            <person name="Martin C."/>
        </authorList>
    </citation>
    <scope>NUCLEOTIDE SEQUENCE</scope>
</reference>
<gene>
    <name evidence="4" type="ORF">OFUS_LOCUS15002</name>
</gene>
<dbReference type="PANTHER" id="PTHR43762:SF1">
    <property type="entry name" value="D-ARABINONO-1,4-LACTONE OXIDASE"/>
    <property type="match status" value="1"/>
</dbReference>
<dbReference type="InterPro" id="IPR006094">
    <property type="entry name" value="Oxid_FAD_bind_N"/>
</dbReference>
<dbReference type="InterPro" id="IPR016167">
    <property type="entry name" value="FAD-bd_PCMH_sub1"/>
</dbReference>
<dbReference type="Gene3D" id="3.30.43.10">
    <property type="entry name" value="Uridine Diphospho-n-acetylenolpyruvylglucosamine Reductase, domain 2"/>
    <property type="match status" value="1"/>
</dbReference>
<evidence type="ECO:0000259" key="3">
    <source>
        <dbReference type="PROSITE" id="PS51387"/>
    </source>
</evidence>
<dbReference type="InterPro" id="IPR036318">
    <property type="entry name" value="FAD-bd_PCMH-like_sf"/>
</dbReference>
<proteinExistence type="predicted"/>
<dbReference type="SUPFAM" id="SSF56176">
    <property type="entry name" value="FAD-binding/transporter-associated domain-like"/>
    <property type="match status" value="1"/>
</dbReference>
<dbReference type="GO" id="GO:0016020">
    <property type="term" value="C:membrane"/>
    <property type="evidence" value="ECO:0007669"/>
    <property type="project" value="InterPro"/>
</dbReference>